<gene>
    <name evidence="1" type="ORF">METZ01_LOCUS170861</name>
</gene>
<dbReference type="AlphaFoldDB" id="A0A382BXR6"/>
<evidence type="ECO:0000313" key="1">
    <source>
        <dbReference type="EMBL" id="SVB18007.1"/>
    </source>
</evidence>
<feature type="non-terminal residue" evidence="1">
    <location>
        <position position="40"/>
    </location>
</feature>
<protein>
    <submittedName>
        <fullName evidence="1">Uncharacterized protein</fullName>
    </submittedName>
</protein>
<dbReference type="EMBL" id="UINC01031637">
    <property type="protein sequence ID" value="SVB18007.1"/>
    <property type="molecule type" value="Genomic_DNA"/>
</dbReference>
<organism evidence="1">
    <name type="scientific">marine metagenome</name>
    <dbReference type="NCBI Taxonomy" id="408172"/>
    <lineage>
        <taxon>unclassified sequences</taxon>
        <taxon>metagenomes</taxon>
        <taxon>ecological metagenomes</taxon>
    </lineage>
</organism>
<proteinExistence type="predicted"/>
<accession>A0A382BXR6</accession>
<name>A0A382BXR6_9ZZZZ</name>
<reference evidence="1" key="1">
    <citation type="submission" date="2018-05" db="EMBL/GenBank/DDBJ databases">
        <authorList>
            <person name="Lanie J.A."/>
            <person name="Ng W.-L."/>
            <person name="Kazmierczak K.M."/>
            <person name="Andrzejewski T.M."/>
            <person name="Davidsen T.M."/>
            <person name="Wayne K.J."/>
            <person name="Tettelin H."/>
            <person name="Glass J.I."/>
            <person name="Rusch D."/>
            <person name="Podicherti R."/>
            <person name="Tsui H.-C.T."/>
            <person name="Winkler M.E."/>
        </authorList>
    </citation>
    <scope>NUCLEOTIDE SEQUENCE</scope>
</reference>
<sequence>MISSLTTKLTLIDPLAVGFCRTWWRFFYFTIGSGGVTVPV</sequence>